<name>A0A1X0XX18_9BACT</name>
<dbReference type="InterPro" id="IPR010177">
    <property type="entry name" value="Paired_CXXCH_1"/>
</dbReference>
<protein>
    <recommendedName>
        <fullName evidence="1">Doubled CXXCH motif domain-containing protein</fullName>
    </recommendedName>
</protein>
<proteinExistence type="predicted"/>
<dbReference type="EMBL" id="NAAD01000020">
    <property type="protein sequence ID" value="ORJ57434.1"/>
    <property type="molecule type" value="Genomic_DNA"/>
</dbReference>
<dbReference type="Pfam" id="PF09699">
    <property type="entry name" value="Paired_CXXCH_1"/>
    <property type="match status" value="1"/>
</dbReference>
<accession>A0A1X0XX18</accession>
<dbReference type="InterPro" id="IPR036280">
    <property type="entry name" value="Multihaem_cyt_sf"/>
</dbReference>
<gene>
    <name evidence="2" type="ORF">B5V00_13965</name>
</gene>
<evidence type="ECO:0000259" key="1">
    <source>
        <dbReference type="Pfam" id="PF09699"/>
    </source>
</evidence>
<dbReference type="OrthoDB" id="12425at2"/>
<keyword evidence="3" id="KW-1185">Reference proteome</keyword>
<reference evidence="2 3" key="1">
    <citation type="submission" date="2017-03" db="EMBL/GenBank/DDBJ databases">
        <title>Genome sequence of Geothermobacter sp. EPR-M, Deep-Sea Iron Reducer.</title>
        <authorList>
            <person name="Tully B."/>
            <person name="Savalia P."/>
            <person name="Abuyen K."/>
            <person name="Baughan C."/>
            <person name="Romero E."/>
            <person name="Ronkowski C."/>
            <person name="Torres B."/>
            <person name="Tremblay J."/>
            <person name="Trujillo A."/>
            <person name="Tyler M."/>
            <person name="Perez-Rodriguez I."/>
            <person name="Amend J."/>
        </authorList>
    </citation>
    <scope>NUCLEOTIDE SEQUENCE [LARGE SCALE GENOMIC DNA]</scope>
    <source>
        <strain evidence="2 3">EPR-M</strain>
    </source>
</reference>
<dbReference type="AlphaFoldDB" id="A0A1X0XX18"/>
<evidence type="ECO:0000313" key="2">
    <source>
        <dbReference type="EMBL" id="ORJ57434.1"/>
    </source>
</evidence>
<dbReference type="Proteomes" id="UP000193136">
    <property type="component" value="Unassembled WGS sequence"/>
</dbReference>
<sequence length="204" mass="21701">MTTGKPVFHGSGPVFTILIAILLLGLSNPAGALNIAGSKHDLTGVIPGLTDICRACHGGAHNWLPGANGFGRIPRYVTQVYSSNTLDHTIDLSYINTMPSDAPLCLSCHDGSLADQTEYSYLKPLQGTKADLGTDLSNDHPVGFRFDATLDKGIKDPVIARVHFGSTGDAMWCSSCHEVHDPANVPFLVMSNANSALCKDCHIK</sequence>
<feature type="domain" description="Doubled CXXCH motif" evidence="1">
    <location>
        <begin position="173"/>
        <end position="202"/>
    </location>
</feature>
<evidence type="ECO:0000313" key="3">
    <source>
        <dbReference type="Proteomes" id="UP000193136"/>
    </source>
</evidence>
<organism evidence="2 3">
    <name type="scientific">Geothermobacter hydrogeniphilus</name>
    <dbReference type="NCBI Taxonomy" id="1969733"/>
    <lineage>
        <taxon>Bacteria</taxon>
        <taxon>Pseudomonadati</taxon>
        <taxon>Thermodesulfobacteriota</taxon>
        <taxon>Desulfuromonadia</taxon>
        <taxon>Desulfuromonadales</taxon>
        <taxon>Geothermobacteraceae</taxon>
        <taxon>Geothermobacter</taxon>
    </lineage>
</organism>
<dbReference type="SUPFAM" id="SSF48695">
    <property type="entry name" value="Multiheme cytochromes"/>
    <property type="match status" value="1"/>
</dbReference>
<dbReference type="RefSeq" id="WP_085011433.1">
    <property type="nucleotide sequence ID" value="NZ_NAAD01000020.1"/>
</dbReference>
<comment type="caution">
    <text evidence="2">The sequence shown here is derived from an EMBL/GenBank/DDBJ whole genome shotgun (WGS) entry which is preliminary data.</text>
</comment>